<dbReference type="InterPro" id="IPR036914">
    <property type="entry name" value="MGS-like_dom_sf"/>
</dbReference>
<comment type="caution">
    <text evidence="2">The sequence shown here is derived from an EMBL/GenBank/DDBJ whole genome shotgun (WGS) entry which is preliminary data.</text>
</comment>
<reference evidence="2" key="2">
    <citation type="submission" date="2021-04" db="EMBL/GenBank/DDBJ databases">
        <authorList>
            <person name="Gilroy R."/>
        </authorList>
    </citation>
    <scope>NUCLEOTIDE SEQUENCE</scope>
    <source>
        <strain evidence="2">ChiGjej1B1-13045</strain>
    </source>
</reference>
<evidence type="ECO:0000259" key="1">
    <source>
        <dbReference type="PROSITE" id="PS51855"/>
    </source>
</evidence>
<dbReference type="SMART" id="SM00851">
    <property type="entry name" value="MGS"/>
    <property type="match status" value="1"/>
</dbReference>
<gene>
    <name evidence="2" type="ORF">H9817_05990</name>
</gene>
<evidence type="ECO:0000313" key="2">
    <source>
        <dbReference type="EMBL" id="HIZ13459.1"/>
    </source>
</evidence>
<dbReference type="PROSITE" id="PS51855">
    <property type="entry name" value="MGS"/>
    <property type="match status" value="1"/>
</dbReference>
<feature type="non-terminal residue" evidence="2">
    <location>
        <position position="1"/>
    </location>
</feature>
<evidence type="ECO:0000313" key="3">
    <source>
        <dbReference type="Proteomes" id="UP000824017"/>
    </source>
</evidence>
<sequence>GTARALNAAGVKATPVRKIEQESPNLLDLILGHKIDLVIDIPAQGAEHSKDGFVIRRNAIETGVNVLTAIDTAEALITSLENTDIKKLTLIDIATV</sequence>
<dbReference type="EMBL" id="DXCD01000158">
    <property type="protein sequence ID" value="HIZ13459.1"/>
    <property type="molecule type" value="Genomic_DNA"/>
</dbReference>
<dbReference type="SUPFAM" id="SSF52335">
    <property type="entry name" value="Methylglyoxal synthase-like"/>
    <property type="match status" value="1"/>
</dbReference>
<organism evidence="2 3">
    <name type="scientific">Candidatus Mediterraneibacter stercorigallinarum</name>
    <dbReference type="NCBI Taxonomy" id="2838686"/>
    <lineage>
        <taxon>Bacteria</taxon>
        <taxon>Bacillati</taxon>
        <taxon>Bacillota</taxon>
        <taxon>Clostridia</taxon>
        <taxon>Lachnospirales</taxon>
        <taxon>Lachnospiraceae</taxon>
        <taxon>Mediterraneibacter</taxon>
    </lineage>
</organism>
<reference evidence="2" key="1">
    <citation type="journal article" date="2021" name="PeerJ">
        <title>Extensive microbial diversity within the chicken gut microbiome revealed by metagenomics and culture.</title>
        <authorList>
            <person name="Gilroy R."/>
            <person name="Ravi A."/>
            <person name="Getino M."/>
            <person name="Pursley I."/>
            <person name="Horton D.L."/>
            <person name="Alikhan N.F."/>
            <person name="Baker D."/>
            <person name="Gharbi K."/>
            <person name="Hall N."/>
            <person name="Watson M."/>
            <person name="Adriaenssens E.M."/>
            <person name="Foster-Nyarko E."/>
            <person name="Jarju S."/>
            <person name="Secka A."/>
            <person name="Antonio M."/>
            <person name="Oren A."/>
            <person name="Chaudhuri R.R."/>
            <person name="La Ragione R."/>
            <person name="Hildebrand F."/>
            <person name="Pallen M.J."/>
        </authorList>
    </citation>
    <scope>NUCLEOTIDE SEQUENCE</scope>
    <source>
        <strain evidence="2">ChiGjej1B1-13045</strain>
    </source>
</reference>
<name>A0A9D2DAW1_9FIRM</name>
<dbReference type="AlphaFoldDB" id="A0A9D2DAW1"/>
<proteinExistence type="predicted"/>
<dbReference type="Proteomes" id="UP000824017">
    <property type="component" value="Unassembled WGS sequence"/>
</dbReference>
<dbReference type="Gene3D" id="3.40.50.1380">
    <property type="entry name" value="Methylglyoxal synthase-like domain"/>
    <property type="match status" value="1"/>
</dbReference>
<feature type="domain" description="MGS-like" evidence="1">
    <location>
        <begin position="1"/>
        <end position="96"/>
    </location>
</feature>
<protein>
    <recommendedName>
        <fullName evidence="1">MGS-like domain-containing protein</fullName>
    </recommendedName>
</protein>
<dbReference type="InterPro" id="IPR011607">
    <property type="entry name" value="MGS-like_dom"/>
</dbReference>
<dbReference type="Pfam" id="PF02142">
    <property type="entry name" value="MGS"/>
    <property type="match status" value="1"/>
</dbReference>
<accession>A0A9D2DAW1</accession>